<dbReference type="InterPro" id="IPR038348">
    <property type="entry name" value="SLED_sf"/>
</dbReference>
<feature type="compositionally biased region" description="Basic residues" evidence="6">
    <location>
        <begin position="508"/>
        <end position="525"/>
    </location>
</feature>
<dbReference type="SMART" id="SM00561">
    <property type="entry name" value="MBT"/>
    <property type="match status" value="3"/>
</dbReference>
<dbReference type="InterPro" id="IPR001660">
    <property type="entry name" value="SAM"/>
</dbReference>
<evidence type="ECO:0000256" key="5">
    <source>
        <dbReference type="PROSITE-ProRule" id="PRU00459"/>
    </source>
</evidence>
<dbReference type="Gene3D" id="1.10.150.50">
    <property type="entry name" value="Transcription Factor, Ets-1"/>
    <property type="match status" value="1"/>
</dbReference>
<keyword evidence="2" id="KW-0678">Repressor</keyword>
<dbReference type="PROSITE" id="PS51079">
    <property type="entry name" value="MBT"/>
    <property type="match status" value="3"/>
</dbReference>
<feature type="repeat" description="MBT" evidence="5">
    <location>
        <begin position="32"/>
        <end position="132"/>
    </location>
</feature>
<feature type="domain" description="SAM" evidence="7">
    <location>
        <begin position="639"/>
        <end position="705"/>
    </location>
</feature>
<dbReference type="SMART" id="SM00454">
    <property type="entry name" value="SAM"/>
    <property type="match status" value="1"/>
</dbReference>
<reference evidence="8" key="3">
    <citation type="submission" date="2025-09" db="UniProtKB">
        <authorList>
            <consortium name="Ensembl"/>
        </authorList>
    </citation>
    <scope>IDENTIFICATION</scope>
</reference>
<feature type="compositionally biased region" description="Polar residues" evidence="6">
    <location>
        <begin position="546"/>
        <end position="555"/>
    </location>
</feature>
<dbReference type="SUPFAM" id="SSF63748">
    <property type="entry name" value="Tudor/PWWP/MBT"/>
    <property type="match status" value="3"/>
</dbReference>
<dbReference type="InterPro" id="IPR047353">
    <property type="entry name" value="MBT_SFMBT2_rpt1"/>
</dbReference>
<evidence type="ECO:0000256" key="1">
    <source>
        <dbReference type="ARBA" id="ARBA00004123"/>
    </source>
</evidence>
<dbReference type="InterPro" id="IPR013761">
    <property type="entry name" value="SAM/pointed_sf"/>
</dbReference>
<dbReference type="InterPro" id="IPR037604">
    <property type="entry name" value="Scm-like-4MBT1/2_SAM"/>
</dbReference>
<protein>
    <recommendedName>
        <fullName evidence="7">SAM domain-containing protein</fullName>
    </recommendedName>
</protein>
<keyword evidence="3" id="KW-0677">Repeat</keyword>
<dbReference type="Gene3D" id="2.30.30.140">
    <property type="match status" value="3"/>
</dbReference>
<dbReference type="PANTHER" id="PTHR12247">
    <property type="entry name" value="POLYCOMB GROUP PROTEIN"/>
    <property type="match status" value="1"/>
</dbReference>
<organism evidence="8 9">
    <name type="scientific">Oncorhynchus tshawytscha</name>
    <name type="common">Chinook salmon</name>
    <name type="synonym">Salmo tshawytscha</name>
    <dbReference type="NCBI Taxonomy" id="74940"/>
    <lineage>
        <taxon>Eukaryota</taxon>
        <taxon>Metazoa</taxon>
        <taxon>Chordata</taxon>
        <taxon>Craniata</taxon>
        <taxon>Vertebrata</taxon>
        <taxon>Euteleostomi</taxon>
        <taxon>Actinopterygii</taxon>
        <taxon>Neopterygii</taxon>
        <taxon>Teleostei</taxon>
        <taxon>Protacanthopterygii</taxon>
        <taxon>Salmoniformes</taxon>
        <taxon>Salmonidae</taxon>
        <taxon>Salmoninae</taxon>
        <taxon>Oncorhynchus</taxon>
    </lineage>
</organism>
<dbReference type="Proteomes" id="UP000694402">
    <property type="component" value="Unassembled WGS sequence"/>
</dbReference>
<evidence type="ECO:0000256" key="3">
    <source>
        <dbReference type="ARBA" id="ARBA00022737"/>
    </source>
</evidence>
<evidence type="ECO:0000313" key="8">
    <source>
        <dbReference type="Ensembl" id="ENSOTSP00005125280.1"/>
    </source>
</evidence>
<dbReference type="CDD" id="cd09581">
    <property type="entry name" value="SAM_Scm-like-4MBT1_2"/>
    <property type="match status" value="1"/>
</dbReference>
<keyword evidence="4" id="KW-0539">Nucleus</keyword>
<dbReference type="CDD" id="cd20112">
    <property type="entry name" value="MBT_SFMBT2_rpt1"/>
    <property type="match status" value="1"/>
</dbReference>
<proteinExistence type="predicted"/>
<keyword evidence="9" id="KW-1185">Reference proteome</keyword>
<dbReference type="GeneTree" id="ENSGT00940000158123"/>
<feature type="repeat" description="MBT" evidence="5">
    <location>
        <begin position="140"/>
        <end position="243"/>
    </location>
</feature>
<name>A0AAZ3QAA4_ONCTS</name>
<sequence length="712" mass="81163">MMEEIPHFWFIDPHHSPSYRTNADSMEEEADFNWEEYLEETGATAAPHTAFKHVDISLQSSFQPGMKLEVANKSSPDTYWVATIVTTCGQLLLLRFSGYGDDRKADFWCDVMTAELHPVGWCTQNNKTLQPPEAIKEKYSDWTDFLIQDLTGSRTAPANLLEGALRGKNTVDLIVEGSVMEVRDLTDPYLYWAARVAQNIGGRLRLRHVGIQDDTHDTWLFYLDVRLRPLGWAQENRLSLEPPAELRGLKSALEWQEALEAVRSEAQQNPLPLEVFKDHADLTKHSFRTGMKLEMVSPSEPFHICPVSVTQVYNEHYFQVTVDDLTPEATPLSLVCHSESPGILPVQWCLKNGIGLERPRGYQSQDFDWADYLKQSWTEAAPDACFPDVLSMLINAAYKPGRVLRELQDVEEQHWDCHEETLKAKYKGKTYRSSIRIVRLAEQIPDFCRRVCVKLQCCPNLFSPVQVTGQCPESCSMQTKTKYTYYYGKKKKLSKPFGGEESLEAKPTRRRKKRKAIFVQKKRRSSAVDYTPAGDEDEDEDDLMLQSGSEEGTSSEPREDHIDTCSVEVANSRPRRAVTLRRVTHTGIASGSREGPESRRRSTRSLSYNQGNKYHPPKRQEMQVECSEAECRLVLERNPLEWSVEDVVTFITSTDCAALANIFQEQDIDGQALLLLTLPTVQECMELKLGPAIKLCHQIERVKVAFYAQYAN</sequence>
<dbReference type="Gene3D" id="3.90.1150.190">
    <property type="entry name" value="SLED domain"/>
    <property type="match status" value="1"/>
</dbReference>
<dbReference type="Pfam" id="PF02820">
    <property type="entry name" value="MBT"/>
    <property type="match status" value="3"/>
</dbReference>
<dbReference type="GO" id="GO:0003682">
    <property type="term" value="F:chromatin binding"/>
    <property type="evidence" value="ECO:0007669"/>
    <property type="project" value="TreeGrafter"/>
</dbReference>
<evidence type="ECO:0000256" key="6">
    <source>
        <dbReference type="SAM" id="MobiDB-lite"/>
    </source>
</evidence>
<feature type="compositionally biased region" description="Acidic residues" evidence="6">
    <location>
        <begin position="534"/>
        <end position="543"/>
    </location>
</feature>
<feature type="region of interest" description="Disordered" evidence="6">
    <location>
        <begin position="497"/>
        <end position="621"/>
    </location>
</feature>
<dbReference type="GO" id="GO:0003714">
    <property type="term" value="F:transcription corepressor activity"/>
    <property type="evidence" value="ECO:0007669"/>
    <property type="project" value="InterPro"/>
</dbReference>
<dbReference type="InterPro" id="IPR004092">
    <property type="entry name" value="Mbt"/>
</dbReference>
<dbReference type="AlphaFoldDB" id="A0AAZ3QAA4"/>
<evidence type="ECO:0000256" key="4">
    <source>
        <dbReference type="ARBA" id="ARBA00023242"/>
    </source>
</evidence>
<dbReference type="Ensembl" id="ENSOTST00005183848.1">
    <property type="protein sequence ID" value="ENSOTSP00005125280.1"/>
    <property type="gene ID" value="ENSOTSG00005013475.2"/>
</dbReference>
<dbReference type="Pfam" id="PF12140">
    <property type="entry name" value="SLED"/>
    <property type="match status" value="1"/>
</dbReference>
<dbReference type="GO" id="GO:0005634">
    <property type="term" value="C:nucleus"/>
    <property type="evidence" value="ECO:0007669"/>
    <property type="project" value="UniProtKB-SubCell"/>
</dbReference>
<reference evidence="8" key="2">
    <citation type="submission" date="2025-08" db="UniProtKB">
        <authorList>
            <consortium name="Ensembl"/>
        </authorList>
    </citation>
    <scope>IDENTIFICATION</scope>
</reference>
<evidence type="ECO:0000313" key="9">
    <source>
        <dbReference type="Proteomes" id="UP000694402"/>
    </source>
</evidence>
<feature type="repeat" description="MBT" evidence="5">
    <location>
        <begin position="253"/>
        <end position="359"/>
    </location>
</feature>
<comment type="subcellular location">
    <subcellularLocation>
        <location evidence="1">Nucleus</location>
    </subcellularLocation>
</comment>
<reference evidence="9" key="1">
    <citation type="journal article" date="2018" name="PLoS ONE">
        <title>Chinook salmon (Oncorhynchus tshawytscha) genome and transcriptome.</title>
        <authorList>
            <person name="Christensen K.A."/>
            <person name="Leong J.S."/>
            <person name="Sakhrani D."/>
            <person name="Biagi C.A."/>
            <person name="Minkley D.R."/>
            <person name="Withler R.E."/>
            <person name="Rondeau E.B."/>
            <person name="Koop B.F."/>
            <person name="Devlin R.H."/>
        </authorList>
    </citation>
    <scope>NUCLEOTIDE SEQUENCE [LARGE SCALE GENOMIC DNA]</scope>
</reference>
<dbReference type="InterPro" id="IPR050548">
    <property type="entry name" value="PcG_chromatin_remod_factors"/>
</dbReference>
<dbReference type="GO" id="GO:0042393">
    <property type="term" value="F:histone binding"/>
    <property type="evidence" value="ECO:0007669"/>
    <property type="project" value="InterPro"/>
</dbReference>
<dbReference type="SUPFAM" id="SSF47769">
    <property type="entry name" value="SAM/Pointed domain"/>
    <property type="match status" value="1"/>
</dbReference>
<evidence type="ECO:0000256" key="2">
    <source>
        <dbReference type="ARBA" id="ARBA00022491"/>
    </source>
</evidence>
<feature type="compositionally biased region" description="Basic residues" evidence="6">
    <location>
        <begin position="573"/>
        <end position="584"/>
    </location>
</feature>
<accession>A0AAZ3QAA4</accession>
<gene>
    <name evidence="8" type="primary">SFMBT2</name>
</gene>
<dbReference type="Pfam" id="PF00536">
    <property type="entry name" value="SAM_1"/>
    <property type="match status" value="1"/>
</dbReference>
<dbReference type="PANTHER" id="PTHR12247:SF62">
    <property type="entry name" value="SCM-LIKE WITH FOUR MBT DOMAINS PROTEIN 2"/>
    <property type="match status" value="1"/>
</dbReference>
<dbReference type="InterPro" id="IPR021987">
    <property type="entry name" value="SLED"/>
</dbReference>
<evidence type="ECO:0000259" key="7">
    <source>
        <dbReference type="SMART" id="SM00454"/>
    </source>
</evidence>